<evidence type="ECO:0000313" key="2">
    <source>
        <dbReference type="Proteomes" id="UP000193466"/>
    </source>
</evidence>
<dbReference type="RefSeq" id="WP_085362869.1">
    <property type="nucleotide sequence ID" value="NZ_LT906434.1"/>
</dbReference>
<protein>
    <submittedName>
        <fullName evidence="1">Uncharacterized protein</fullName>
    </submittedName>
</protein>
<dbReference type="Proteomes" id="UP000193466">
    <property type="component" value="Unassembled WGS sequence"/>
</dbReference>
<organism evidence="1 2">
    <name type="scientific">Neisseria zoodegmatis</name>
    <dbReference type="NCBI Taxonomy" id="326523"/>
    <lineage>
        <taxon>Bacteria</taxon>
        <taxon>Pseudomonadati</taxon>
        <taxon>Pseudomonadota</taxon>
        <taxon>Betaproteobacteria</taxon>
        <taxon>Neisseriales</taxon>
        <taxon>Neisseriaceae</taxon>
        <taxon>Neisseria</taxon>
    </lineage>
</organism>
<accession>A0ABX3WII5</accession>
<reference evidence="1 2" key="1">
    <citation type="submission" date="2017-01" db="EMBL/GenBank/DDBJ databases">
        <authorList>
            <person name="Wolfgang W.J."/>
            <person name="Cole J."/>
            <person name="Wroblewski D."/>
            <person name="Mcginnis J."/>
            <person name="Musser K.A."/>
        </authorList>
    </citation>
    <scope>NUCLEOTIDE SEQUENCE [LARGE SCALE GENOMIC DNA]</scope>
    <source>
        <strain evidence="1 2">DSM 21643</strain>
    </source>
</reference>
<comment type="caution">
    <text evidence="1">The sequence shown here is derived from an EMBL/GenBank/DDBJ whole genome shotgun (WGS) entry which is preliminary data.</text>
</comment>
<dbReference type="EMBL" id="MTBM01000002">
    <property type="protein sequence ID" value="OSI11273.1"/>
    <property type="molecule type" value="Genomic_DNA"/>
</dbReference>
<name>A0ABX3WII5_9NEIS</name>
<gene>
    <name evidence="1" type="ORF">BWD10_02475</name>
</gene>
<proteinExistence type="predicted"/>
<keyword evidence="2" id="KW-1185">Reference proteome</keyword>
<sequence length="80" mass="9508">MKRLLFKKRIEAGYLQSIKYQHVRYHTDLCKVVREKFKAAVCFSNKPASMMRIEVFFDRLAVVCRLHCAGRLKIKYPLSE</sequence>
<evidence type="ECO:0000313" key="1">
    <source>
        <dbReference type="EMBL" id="OSI11273.1"/>
    </source>
</evidence>